<dbReference type="Pfam" id="PF11114">
    <property type="entry name" value="Minor_capsid_2"/>
    <property type="match status" value="1"/>
</dbReference>
<accession>A0A8S5NYV5</accession>
<sequence length="114" mass="12954">MAQSVTIKVQVDLAKAGMSKITDDVKLFAANDMFRLMSPYVPMDTGTLWQTVDISVRGVHYKVPYSNKQYNGTNFHFNRDKHPLATAAWDKAMLSAQGDKLTRDIQNYINRKGR</sequence>
<dbReference type="EMBL" id="BK015297">
    <property type="protein sequence ID" value="DAD99998.1"/>
    <property type="molecule type" value="Genomic_DNA"/>
</dbReference>
<protein>
    <submittedName>
        <fullName evidence="1">Minor capsid protein</fullName>
    </submittedName>
</protein>
<dbReference type="InterPro" id="IPR021080">
    <property type="entry name" value="Minor_capsid_protein"/>
</dbReference>
<evidence type="ECO:0000313" key="1">
    <source>
        <dbReference type="EMBL" id="DAD99998.1"/>
    </source>
</evidence>
<name>A0A8S5NYV5_9CAUD</name>
<organism evidence="1">
    <name type="scientific">Siphoviridae sp. ctiMP24</name>
    <dbReference type="NCBI Taxonomy" id="2825621"/>
    <lineage>
        <taxon>Viruses</taxon>
        <taxon>Duplodnaviria</taxon>
        <taxon>Heunggongvirae</taxon>
        <taxon>Uroviricota</taxon>
        <taxon>Caudoviricetes</taxon>
    </lineage>
</organism>
<proteinExistence type="predicted"/>
<reference evidence="1" key="1">
    <citation type="journal article" date="2021" name="Proc. Natl. Acad. Sci. U.S.A.">
        <title>A Catalog of Tens of Thousands of Viruses from Human Metagenomes Reveals Hidden Associations with Chronic Diseases.</title>
        <authorList>
            <person name="Tisza M.J."/>
            <person name="Buck C.B."/>
        </authorList>
    </citation>
    <scope>NUCLEOTIDE SEQUENCE</scope>
    <source>
        <strain evidence="1">CtiMP24</strain>
    </source>
</reference>